<keyword evidence="11 12" id="KW-0472">Membrane</keyword>
<dbReference type="GO" id="GO:0016887">
    <property type="term" value="F:ATP hydrolysis activity"/>
    <property type="evidence" value="ECO:0007669"/>
    <property type="project" value="InterPro"/>
</dbReference>
<dbReference type="GO" id="GO:0015203">
    <property type="term" value="F:polyamine transmembrane transporter activity"/>
    <property type="evidence" value="ECO:0007669"/>
    <property type="project" value="TreeGrafter"/>
</dbReference>
<dbReference type="PROSITE" id="PS00154">
    <property type="entry name" value="ATPASE_E1_E2"/>
    <property type="match status" value="1"/>
</dbReference>
<evidence type="ECO:0000256" key="12">
    <source>
        <dbReference type="SAM" id="Phobius"/>
    </source>
</evidence>
<dbReference type="Gene3D" id="2.70.150.10">
    <property type="entry name" value="Calcium-transporting ATPase, cytoplasmic transduction domain A"/>
    <property type="match status" value="1"/>
</dbReference>
<dbReference type="FunFam" id="1.20.1110.10:FF:000023">
    <property type="entry name" value="Cation-transporting ATPase"/>
    <property type="match status" value="1"/>
</dbReference>
<dbReference type="GO" id="GO:0140358">
    <property type="term" value="F:P-type transmembrane transporter activity"/>
    <property type="evidence" value="ECO:0007669"/>
    <property type="project" value="InterPro"/>
</dbReference>
<dbReference type="OrthoDB" id="48943at2759"/>
<dbReference type="InterPro" id="IPR001757">
    <property type="entry name" value="P_typ_ATPase"/>
</dbReference>
<dbReference type="Gene3D" id="3.40.50.1000">
    <property type="entry name" value="HAD superfamily/HAD-like"/>
    <property type="match status" value="1"/>
</dbReference>
<keyword evidence="3" id="KW-0597">Phosphoprotein</keyword>
<name>A0A0T6BCH5_9SCAR</name>
<keyword evidence="14" id="KW-1185">Reference proteome</keyword>
<keyword evidence="6" id="KW-0547">Nucleotide-binding</keyword>
<dbReference type="SUPFAM" id="SSF81660">
    <property type="entry name" value="Metal cation-transporting ATPase, ATP-binding domain N"/>
    <property type="match status" value="1"/>
</dbReference>
<evidence type="ECO:0000256" key="1">
    <source>
        <dbReference type="ARBA" id="ARBA00004141"/>
    </source>
</evidence>
<dbReference type="PRINTS" id="PR00119">
    <property type="entry name" value="CATATPASE"/>
</dbReference>
<evidence type="ECO:0000256" key="3">
    <source>
        <dbReference type="ARBA" id="ARBA00022553"/>
    </source>
</evidence>
<comment type="caution">
    <text evidence="13">The sequence shown here is derived from an EMBL/GenBank/DDBJ whole genome shotgun (WGS) entry which is preliminary data.</text>
</comment>
<dbReference type="InterPro" id="IPR023298">
    <property type="entry name" value="ATPase_P-typ_TM_dom_sf"/>
</dbReference>
<dbReference type="SFLD" id="SFLDS00003">
    <property type="entry name" value="Haloacid_Dehalogenase"/>
    <property type="match status" value="1"/>
</dbReference>
<dbReference type="EMBL" id="LJIG01001900">
    <property type="protein sequence ID" value="KRT85040.1"/>
    <property type="molecule type" value="Genomic_DNA"/>
</dbReference>
<evidence type="ECO:0000256" key="10">
    <source>
        <dbReference type="ARBA" id="ARBA00022989"/>
    </source>
</evidence>
<dbReference type="PANTHER" id="PTHR45630:SF8">
    <property type="entry name" value="CATION-TRANSPORTING ATPASE"/>
    <property type="match status" value="1"/>
</dbReference>
<dbReference type="PROSITE" id="PS01229">
    <property type="entry name" value="COF_2"/>
    <property type="match status" value="1"/>
</dbReference>
<reference evidence="13 14" key="1">
    <citation type="submission" date="2015-09" db="EMBL/GenBank/DDBJ databases">
        <title>Draft genome of the scarab beetle Oryctes borbonicus.</title>
        <authorList>
            <person name="Meyer J.M."/>
            <person name="Markov G.V."/>
            <person name="Baskaran P."/>
            <person name="Herrmann M."/>
            <person name="Sommer R.J."/>
            <person name="Roedelsperger C."/>
        </authorList>
    </citation>
    <scope>NUCLEOTIDE SEQUENCE [LARGE SCALE GENOMIC DNA]</scope>
    <source>
        <strain evidence="13">OB123</strain>
        <tissue evidence="13">Whole animal</tissue>
    </source>
</reference>
<evidence type="ECO:0000256" key="5">
    <source>
        <dbReference type="ARBA" id="ARBA00022723"/>
    </source>
</evidence>
<feature type="non-terminal residue" evidence="13">
    <location>
        <position position="1"/>
    </location>
</feature>
<dbReference type="GO" id="GO:0006874">
    <property type="term" value="P:intracellular calcium ion homeostasis"/>
    <property type="evidence" value="ECO:0007669"/>
    <property type="project" value="TreeGrafter"/>
</dbReference>
<dbReference type="InterPro" id="IPR036412">
    <property type="entry name" value="HAD-like_sf"/>
</dbReference>
<evidence type="ECO:0000256" key="2">
    <source>
        <dbReference type="ARBA" id="ARBA00006000"/>
    </source>
</evidence>
<comment type="similarity">
    <text evidence="2">Belongs to the cation transport ATPase (P-type) (TC 3.A.3) family. Type V subfamily.</text>
</comment>
<feature type="transmembrane region" description="Helical" evidence="12">
    <location>
        <begin position="79"/>
        <end position="96"/>
    </location>
</feature>
<dbReference type="Gene3D" id="1.20.1110.10">
    <property type="entry name" value="Calcium-transporting ATPase, transmembrane domain"/>
    <property type="match status" value="1"/>
</dbReference>
<dbReference type="InterPro" id="IPR018303">
    <property type="entry name" value="ATPase_P-typ_P_site"/>
</dbReference>
<sequence length="704" mass="78450">VPVLKTALEHNELFYSDREDSNHTLYCGTNVLQSRCQGEGNVKAVVLNTGFLTSKGELVRSIMYPPPADFKFDQDSYKFIGILAFIALLGFIYTVVSKMSRNLAAWDIIIKALDLITIVIPPALPAAMTMGKLFALNRLKKKDIYCINSRVINVSGSINCVCFDKTGTLTEDGLDMWGIVPINEFKVQDPIKESNTLDYSSNLLRAMSSCHSLAKIDDELTGDPLDFKMFESTTWQLKDSEDKQVCAVITPKTEDVEVAVLKRFQFSSTLQRMSVIVQASDSDSLDVYCKGSPEVIMSLSKKETIPNDILARICEYTVQGYRVIAVGAKVIPMIETDLVKKITRSDVESDLDFIGLLIFENKLKPQTAGVIKVLKNARMKVVMITGDNIQTAISVAKECGLVEKKSKLVNISVIGNKLEDPKLEFKFIDEPDRVTGNEIALDIEKHHNDKIHLAVTGATWSLIRQYFPEQIPKIITLGTVFARMSSEQKQQLIVELQNIGYYVAMCGDGTNDCGALKAAHVGISLSEAESSVASPFTSKESNISCVTEVVKEGRAALVTSFGVFKFMICYSLTEFISVIILYGIDANLTSMQFLFIDICLALNFASMFGITEAYDKMLFKKSPATSLLGFIPIISLTLHVILVVAFQVISYYVIQTYSWFRHFEYDPAQGNHFASYENYAVFTVSMFQYIITAVVFSKGKPYRK</sequence>
<evidence type="ECO:0000256" key="6">
    <source>
        <dbReference type="ARBA" id="ARBA00022741"/>
    </source>
</evidence>
<evidence type="ECO:0000313" key="13">
    <source>
        <dbReference type="EMBL" id="KRT85040.1"/>
    </source>
</evidence>
<dbReference type="Gene3D" id="3.40.1110.10">
    <property type="entry name" value="Calcium-transporting ATPase, cytoplasmic domain N"/>
    <property type="match status" value="1"/>
</dbReference>
<evidence type="ECO:0000256" key="4">
    <source>
        <dbReference type="ARBA" id="ARBA00022692"/>
    </source>
</evidence>
<feature type="transmembrane region" description="Helical" evidence="12">
    <location>
        <begin position="108"/>
        <end position="135"/>
    </location>
</feature>
<keyword evidence="8" id="KW-0460">Magnesium</keyword>
<keyword evidence="13" id="KW-0378">Hydrolase</keyword>
<dbReference type="InterPro" id="IPR006544">
    <property type="entry name" value="P-type_TPase_V"/>
</dbReference>
<feature type="transmembrane region" description="Helical" evidence="12">
    <location>
        <begin position="679"/>
        <end position="696"/>
    </location>
</feature>
<keyword evidence="9" id="KW-1278">Translocase</keyword>
<gene>
    <name evidence="13" type="ORF">AMK59_51</name>
</gene>
<dbReference type="SUPFAM" id="SSF81665">
    <property type="entry name" value="Calcium ATPase, transmembrane domain M"/>
    <property type="match status" value="1"/>
</dbReference>
<feature type="non-terminal residue" evidence="13">
    <location>
        <position position="704"/>
    </location>
</feature>
<dbReference type="InterPro" id="IPR023214">
    <property type="entry name" value="HAD_sf"/>
</dbReference>
<feature type="transmembrane region" description="Helical" evidence="12">
    <location>
        <begin position="563"/>
        <end position="584"/>
    </location>
</feature>
<dbReference type="GO" id="GO:0019829">
    <property type="term" value="F:ATPase-coupled monoatomic cation transmembrane transporter activity"/>
    <property type="evidence" value="ECO:0007669"/>
    <property type="project" value="TreeGrafter"/>
</dbReference>
<evidence type="ECO:0000256" key="8">
    <source>
        <dbReference type="ARBA" id="ARBA00022842"/>
    </source>
</evidence>
<protein>
    <submittedName>
        <fullName evidence="13">Hydrolase</fullName>
    </submittedName>
</protein>
<dbReference type="SFLD" id="SFLDG00002">
    <property type="entry name" value="C1.7:_P-type_atpase_like"/>
    <property type="match status" value="1"/>
</dbReference>
<dbReference type="Proteomes" id="UP000051574">
    <property type="component" value="Unassembled WGS sequence"/>
</dbReference>
<dbReference type="InterPro" id="IPR044492">
    <property type="entry name" value="P_typ_ATPase_HD_dom"/>
</dbReference>
<dbReference type="FunFam" id="3.40.50.1000:FF:000068">
    <property type="entry name" value="Cation-transporting ATPase"/>
    <property type="match status" value="1"/>
</dbReference>
<dbReference type="Pfam" id="PF13246">
    <property type="entry name" value="Cation_ATPase"/>
    <property type="match status" value="1"/>
</dbReference>
<comment type="subcellular location">
    <subcellularLocation>
        <location evidence="1">Membrane</location>
        <topology evidence="1">Multi-pass membrane protein</topology>
    </subcellularLocation>
</comment>
<evidence type="ECO:0000256" key="9">
    <source>
        <dbReference type="ARBA" id="ARBA00022967"/>
    </source>
</evidence>
<dbReference type="SFLD" id="SFLDF00027">
    <property type="entry name" value="p-type_atpase"/>
    <property type="match status" value="1"/>
</dbReference>
<evidence type="ECO:0000256" key="7">
    <source>
        <dbReference type="ARBA" id="ARBA00022840"/>
    </source>
</evidence>
<dbReference type="GO" id="GO:0016020">
    <property type="term" value="C:membrane"/>
    <property type="evidence" value="ECO:0007669"/>
    <property type="project" value="UniProtKB-SubCell"/>
</dbReference>
<dbReference type="GO" id="GO:0046872">
    <property type="term" value="F:metal ion binding"/>
    <property type="evidence" value="ECO:0007669"/>
    <property type="project" value="UniProtKB-KW"/>
</dbReference>
<dbReference type="GO" id="GO:0005524">
    <property type="term" value="F:ATP binding"/>
    <property type="evidence" value="ECO:0007669"/>
    <property type="project" value="UniProtKB-KW"/>
</dbReference>
<keyword evidence="10 12" id="KW-1133">Transmembrane helix</keyword>
<dbReference type="NCBIfam" id="TIGR01494">
    <property type="entry name" value="ATPase_P-type"/>
    <property type="match status" value="2"/>
</dbReference>
<dbReference type="InterPro" id="IPR023299">
    <property type="entry name" value="ATPase_P-typ_cyto_dom_N"/>
</dbReference>
<dbReference type="AlphaFoldDB" id="A0A0T6BCH5"/>
<organism evidence="13 14">
    <name type="scientific">Oryctes borbonicus</name>
    <dbReference type="NCBI Taxonomy" id="1629725"/>
    <lineage>
        <taxon>Eukaryota</taxon>
        <taxon>Metazoa</taxon>
        <taxon>Ecdysozoa</taxon>
        <taxon>Arthropoda</taxon>
        <taxon>Hexapoda</taxon>
        <taxon>Insecta</taxon>
        <taxon>Pterygota</taxon>
        <taxon>Neoptera</taxon>
        <taxon>Endopterygota</taxon>
        <taxon>Coleoptera</taxon>
        <taxon>Polyphaga</taxon>
        <taxon>Scarabaeiformia</taxon>
        <taxon>Scarabaeidae</taxon>
        <taxon>Dynastinae</taxon>
        <taxon>Oryctes</taxon>
    </lineage>
</organism>
<evidence type="ECO:0000256" key="11">
    <source>
        <dbReference type="ARBA" id="ARBA00023136"/>
    </source>
</evidence>
<keyword evidence="4 12" id="KW-0812">Transmembrane</keyword>
<keyword evidence="5" id="KW-0479">Metal-binding</keyword>
<keyword evidence="7" id="KW-0067">ATP-binding</keyword>
<feature type="transmembrane region" description="Helical" evidence="12">
    <location>
        <begin position="590"/>
        <end position="614"/>
    </location>
</feature>
<accession>A0A0T6BCH5</accession>
<evidence type="ECO:0000313" key="14">
    <source>
        <dbReference type="Proteomes" id="UP000051574"/>
    </source>
</evidence>
<dbReference type="NCBIfam" id="TIGR01657">
    <property type="entry name" value="P-ATPase-V"/>
    <property type="match status" value="1"/>
</dbReference>
<dbReference type="SUPFAM" id="SSF56784">
    <property type="entry name" value="HAD-like"/>
    <property type="match status" value="1"/>
</dbReference>
<dbReference type="PANTHER" id="PTHR45630">
    <property type="entry name" value="CATION-TRANSPORTING ATPASE-RELATED"/>
    <property type="match status" value="1"/>
</dbReference>
<proteinExistence type="inferred from homology"/>
<feature type="transmembrane region" description="Helical" evidence="12">
    <location>
        <begin position="626"/>
        <end position="654"/>
    </location>
</feature>